<name>A0A8D8QV67_9HEMI</name>
<organism evidence="1">
    <name type="scientific">Cacopsylla melanoneura</name>
    <dbReference type="NCBI Taxonomy" id="428564"/>
    <lineage>
        <taxon>Eukaryota</taxon>
        <taxon>Metazoa</taxon>
        <taxon>Ecdysozoa</taxon>
        <taxon>Arthropoda</taxon>
        <taxon>Hexapoda</taxon>
        <taxon>Insecta</taxon>
        <taxon>Pterygota</taxon>
        <taxon>Neoptera</taxon>
        <taxon>Paraneoptera</taxon>
        <taxon>Hemiptera</taxon>
        <taxon>Sternorrhyncha</taxon>
        <taxon>Psylloidea</taxon>
        <taxon>Psyllidae</taxon>
        <taxon>Psyllinae</taxon>
        <taxon>Cacopsylla</taxon>
    </lineage>
</organism>
<dbReference type="EMBL" id="HBUF01101546">
    <property type="protein sequence ID" value="CAG6638171.1"/>
    <property type="molecule type" value="Transcribed_RNA"/>
</dbReference>
<proteinExistence type="predicted"/>
<protein>
    <submittedName>
        <fullName evidence="1">Uncharacterized protein</fullName>
    </submittedName>
</protein>
<sequence length="115" mass="13449">MKSQTQNVQVHKFQTSVYFPFQMQQIADDWDHVDKQINNLTHSNLLHGKMGFVEDTFCSLPLPTSCLLALCRMDRKIFSLLIWVHTQQGGLLRYTLGIYIQSGDFVCYSTWRVFQ</sequence>
<reference evidence="1" key="1">
    <citation type="submission" date="2021-05" db="EMBL/GenBank/DDBJ databases">
        <authorList>
            <person name="Alioto T."/>
            <person name="Alioto T."/>
            <person name="Gomez Garrido J."/>
        </authorList>
    </citation>
    <scope>NUCLEOTIDE SEQUENCE</scope>
</reference>
<accession>A0A8D8QV67</accession>
<dbReference type="AlphaFoldDB" id="A0A8D8QV67"/>
<evidence type="ECO:0000313" key="1">
    <source>
        <dbReference type="EMBL" id="CAG6638171.1"/>
    </source>
</evidence>